<comment type="caution">
    <text evidence="1">The sequence shown here is derived from an EMBL/GenBank/DDBJ whole genome shotgun (WGS) entry which is preliminary data.</text>
</comment>
<evidence type="ECO:0000313" key="2">
    <source>
        <dbReference type="Proteomes" id="UP001207742"/>
    </source>
</evidence>
<sequence length="78" mass="8215">MVKNEFMQLENISGELLKEKFDELIAGAHGSSAGKKTIGIIEVPGAGLVKVGLFSDNYVTGSTLVIAPELETGHDGEI</sequence>
<organism evidence="1 2">
    <name type="scientific">Chitinophaga nivalis</name>
    <dbReference type="NCBI Taxonomy" id="2991709"/>
    <lineage>
        <taxon>Bacteria</taxon>
        <taxon>Pseudomonadati</taxon>
        <taxon>Bacteroidota</taxon>
        <taxon>Chitinophagia</taxon>
        <taxon>Chitinophagales</taxon>
        <taxon>Chitinophagaceae</taxon>
        <taxon>Chitinophaga</taxon>
    </lineage>
</organism>
<name>A0ABT3IIL6_9BACT</name>
<reference evidence="1 2" key="1">
    <citation type="submission" date="2022-10" db="EMBL/GenBank/DDBJ databases">
        <title>Chitinophaga nivalis PC15 sp. nov., isolated from Pyeongchang county, South Korea.</title>
        <authorList>
            <person name="Trinh H.N."/>
        </authorList>
    </citation>
    <scope>NUCLEOTIDE SEQUENCE [LARGE SCALE GENOMIC DNA]</scope>
    <source>
        <strain evidence="1 2">PC14</strain>
    </source>
</reference>
<accession>A0ABT3IIL6</accession>
<dbReference type="Proteomes" id="UP001207742">
    <property type="component" value="Unassembled WGS sequence"/>
</dbReference>
<gene>
    <name evidence="1" type="ORF">OL497_07700</name>
</gene>
<proteinExistence type="predicted"/>
<evidence type="ECO:0000313" key="1">
    <source>
        <dbReference type="EMBL" id="MCW3483771.1"/>
    </source>
</evidence>
<protein>
    <submittedName>
        <fullName evidence="1">Uncharacterized protein</fullName>
    </submittedName>
</protein>
<dbReference type="EMBL" id="JAPDNS010000001">
    <property type="protein sequence ID" value="MCW3483771.1"/>
    <property type="molecule type" value="Genomic_DNA"/>
</dbReference>
<dbReference type="RefSeq" id="WP_264729290.1">
    <property type="nucleotide sequence ID" value="NZ_JAPDNR010000001.1"/>
</dbReference>
<keyword evidence="2" id="KW-1185">Reference proteome</keyword>